<name>A0ACB8U6R4_9APHY</name>
<protein>
    <submittedName>
        <fullName evidence="1">ClpP/crotonase-like domain-containing protein</fullName>
    </submittedName>
</protein>
<evidence type="ECO:0000313" key="1">
    <source>
        <dbReference type="EMBL" id="KAI0089799.1"/>
    </source>
</evidence>
<proteinExistence type="predicted"/>
<sequence>MASYEHLSGKFVKVSSPEPHILLVELARKPVNAFSDEFWEEFGSVFDKIGLEPDVRVVVLASALPKLFSGGIDFAGLGSKPDYQKDVARRGLQTHHQLKRFQHAIGAPERCPFPVIVAIHGATVGLAVEIISACDIRLAAEDTKFSIKEAQIGLAADIGSLARVPKIAGNQSLVRELALTARDFSAVEGEKLGLVSRVVSGSRNEVIEEALKVARLISANSPIAVVGTKRVLLHSRDSTVDENLEYVATWNASMLQSVDLEVAVNAAKAKQAPKYPAIGKIGSKL</sequence>
<keyword evidence="2" id="KW-1185">Reference proteome</keyword>
<reference evidence="1" key="1">
    <citation type="journal article" date="2021" name="Environ. Microbiol.">
        <title>Gene family expansions and transcriptome signatures uncover fungal adaptations to wood decay.</title>
        <authorList>
            <person name="Hage H."/>
            <person name="Miyauchi S."/>
            <person name="Viragh M."/>
            <person name="Drula E."/>
            <person name="Min B."/>
            <person name="Chaduli D."/>
            <person name="Navarro D."/>
            <person name="Favel A."/>
            <person name="Norest M."/>
            <person name="Lesage-Meessen L."/>
            <person name="Balint B."/>
            <person name="Merenyi Z."/>
            <person name="de Eugenio L."/>
            <person name="Morin E."/>
            <person name="Martinez A.T."/>
            <person name="Baldrian P."/>
            <person name="Stursova M."/>
            <person name="Martinez M.J."/>
            <person name="Novotny C."/>
            <person name="Magnuson J.K."/>
            <person name="Spatafora J.W."/>
            <person name="Maurice S."/>
            <person name="Pangilinan J."/>
            <person name="Andreopoulos W."/>
            <person name="LaButti K."/>
            <person name="Hundley H."/>
            <person name="Na H."/>
            <person name="Kuo A."/>
            <person name="Barry K."/>
            <person name="Lipzen A."/>
            <person name="Henrissat B."/>
            <person name="Riley R."/>
            <person name="Ahrendt S."/>
            <person name="Nagy L.G."/>
            <person name="Grigoriev I.V."/>
            <person name="Martin F."/>
            <person name="Rosso M.N."/>
        </authorList>
    </citation>
    <scope>NUCLEOTIDE SEQUENCE</scope>
    <source>
        <strain evidence="1">CBS 384.51</strain>
    </source>
</reference>
<dbReference type="Proteomes" id="UP001055072">
    <property type="component" value="Unassembled WGS sequence"/>
</dbReference>
<accession>A0ACB8U6R4</accession>
<evidence type="ECO:0000313" key="2">
    <source>
        <dbReference type="Proteomes" id="UP001055072"/>
    </source>
</evidence>
<comment type="caution">
    <text evidence="1">The sequence shown here is derived from an EMBL/GenBank/DDBJ whole genome shotgun (WGS) entry which is preliminary data.</text>
</comment>
<organism evidence="1 2">
    <name type="scientific">Irpex rosettiformis</name>
    <dbReference type="NCBI Taxonomy" id="378272"/>
    <lineage>
        <taxon>Eukaryota</taxon>
        <taxon>Fungi</taxon>
        <taxon>Dikarya</taxon>
        <taxon>Basidiomycota</taxon>
        <taxon>Agaricomycotina</taxon>
        <taxon>Agaricomycetes</taxon>
        <taxon>Polyporales</taxon>
        <taxon>Irpicaceae</taxon>
        <taxon>Irpex</taxon>
    </lineage>
</organism>
<dbReference type="EMBL" id="MU274909">
    <property type="protein sequence ID" value="KAI0089799.1"/>
    <property type="molecule type" value="Genomic_DNA"/>
</dbReference>
<gene>
    <name evidence="1" type="ORF">BDY19DRAFT_940903</name>
</gene>